<evidence type="ECO:0000256" key="2">
    <source>
        <dbReference type="ARBA" id="ARBA00023052"/>
    </source>
</evidence>
<dbReference type="InterPro" id="IPR012000">
    <property type="entry name" value="Thiamin_PyroP_enz_cen_dom"/>
</dbReference>
<dbReference type="AlphaFoldDB" id="A0AA43Q9W3"/>
<keyword evidence="2 3" id="KW-0786">Thiamine pyrophosphate</keyword>
<dbReference type="Pfam" id="PF02775">
    <property type="entry name" value="TPP_enzyme_C"/>
    <property type="match status" value="1"/>
</dbReference>
<dbReference type="CDD" id="cd07035">
    <property type="entry name" value="TPP_PYR_POX_like"/>
    <property type="match status" value="1"/>
</dbReference>
<protein>
    <submittedName>
        <fullName evidence="7">Thiamine pyrophosphate-binding protein</fullName>
    </submittedName>
</protein>
<dbReference type="SUPFAM" id="SSF52518">
    <property type="entry name" value="Thiamin diphosphate-binding fold (THDP-binding)"/>
    <property type="match status" value="2"/>
</dbReference>
<dbReference type="InterPro" id="IPR029035">
    <property type="entry name" value="DHS-like_NAD/FAD-binding_dom"/>
</dbReference>
<dbReference type="Proteomes" id="UP001160519">
    <property type="component" value="Unassembled WGS sequence"/>
</dbReference>
<evidence type="ECO:0000256" key="1">
    <source>
        <dbReference type="ARBA" id="ARBA00007812"/>
    </source>
</evidence>
<dbReference type="Gene3D" id="3.40.50.1220">
    <property type="entry name" value="TPP-binding domain"/>
    <property type="match status" value="1"/>
</dbReference>
<dbReference type="GO" id="GO:0009097">
    <property type="term" value="P:isoleucine biosynthetic process"/>
    <property type="evidence" value="ECO:0007669"/>
    <property type="project" value="TreeGrafter"/>
</dbReference>
<dbReference type="GO" id="GO:0050660">
    <property type="term" value="F:flavin adenine dinucleotide binding"/>
    <property type="evidence" value="ECO:0007669"/>
    <property type="project" value="TreeGrafter"/>
</dbReference>
<evidence type="ECO:0000313" key="8">
    <source>
        <dbReference type="Proteomes" id="UP001160519"/>
    </source>
</evidence>
<evidence type="ECO:0000259" key="5">
    <source>
        <dbReference type="Pfam" id="PF02775"/>
    </source>
</evidence>
<comment type="caution">
    <text evidence="7">The sequence shown here is derived from an EMBL/GenBank/DDBJ whole genome shotgun (WGS) entry which is preliminary data.</text>
</comment>
<evidence type="ECO:0000256" key="3">
    <source>
        <dbReference type="RuleBase" id="RU362132"/>
    </source>
</evidence>
<gene>
    <name evidence="7" type="ORF">PSU93_14995</name>
</gene>
<dbReference type="GO" id="GO:0005948">
    <property type="term" value="C:acetolactate synthase complex"/>
    <property type="evidence" value="ECO:0007669"/>
    <property type="project" value="TreeGrafter"/>
</dbReference>
<dbReference type="SUPFAM" id="SSF52467">
    <property type="entry name" value="DHS-like NAD/FAD-binding domain"/>
    <property type="match status" value="1"/>
</dbReference>
<evidence type="ECO:0000259" key="4">
    <source>
        <dbReference type="Pfam" id="PF00205"/>
    </source>
</evidence>
<dbReference type="InterPro" id="IPR012001">
    <property type="entry name" value="Thiamin_PyroP_enz_TPP-bd_dom"/>
</dbReference>
<dbReference type="Pfam" id="PF02776">
    <property type="entry name" value="TPP_enzyme_N"/>
    <property type="match status" value="1"/>
</dbReference>
<dbReference type="Pfam" id="PF00205">
    <property type="entry name" value="TPP_enzyme_M"/>
    <property type="match status" value="1"/>
</dbReference>
<organism evidence="7 8">
    <name type="scientific">Candidatus Methylobacter titanis</name>
    <dbReference type="NCBI Taxonomy" id="3053457"/>
    <lineage>
        <taxon>Bacteria</taxon>
        <taxon>Pseudomonadati</taxon>
        <taxon>Pseudomonadota</taxon>
        <taxon>Gammaproteobacteria</taxon>
        <taxon>Methylococcales</taxon>
        <taxon>Methylococcaceae</taxon>
        <taxon>Methylobacter</taxon>
    </lineage>
</organism>
<dbReference type="GO" id="GO:0000287">
    <property type="term" value="F:magnesium ion binding"/>
    <property type="evidence" value="ECO:0007669"/>
    <property type="project" value="InterPro"/>
</dbReference>
<dbReference type="InterPro" id="IPR029061">
    <property type="entry name" value="THDP-binding"/>
</dbReference>
<comment type="similarity">
    <text evidence="1 3">Belongs to the TPP enzyme family.</text>
</comment>
<dbReference type="PANTHER" id="PTHR18968:SF13">
    <property type="entry name" value="ACETOLACTATE SYNTHASE CATALYTIC SUBUNIT, MITOCHONDRIAL"/>
    <property type="match status" value="1"/>
</dbReference>
<dbReference type="EMBL" id="JAQSDF010000086">
    <property type="protein sequence ID" value="MDI1232444.1"/>
    <property type="molecule type" value="Genomic_DNA"/>
</dbReference>
<dbReference type="CDD" id="cd00568">
    <property type="entry name" value="TPP_enzymes"/>
    <property type="match status" value="1"/>
</dbReference>
<name>A0AA43Q9W3_9GAMM</name>
<accession>A0AA43Q9W3</accession>
<feature type="domain" description="Thiamine pyrophosphate enzyme central" evidence="4">
    <location>
        <begin position="201"/>
        <end position="339"/>
    </location>
</feature>
<dbReference type="InterPro" id="IPR045229">
    <property type="entry name" value="TPP_enz"/>
</dbReference>
<evidence type="ECO:0000259" key="6">
    <source>
        <dbReference type="Pfam" id="PF02776"/>
    </source>
</evidence>
<feature type="domain" description="Thiamine pyrophosphate enzyme N-terminal TPP-binding" evidence="6">
    <location>
        <begin position="12"/>
        <end position="122"/>
    </location>
</feature>
<feature type="domain" description="Thiamine pyrophosphate enzyme TPP-binding" evidence="5">
    <location>
        <begin position="404"/>
        <end position="538"/>
    </location>
</feature>
<dbReference type="GO" id="GO:0003984">
    <property type="term" value="F:acetolactate synthase activity"/>
    <property type="evidence" value="ECO:0007669"/>
    <property type="project" value="TreeGrafter"/>
</dbReference>
<keyword evidence="8" id="KW-1185">Reference proteome</keyword>
<dbReference type="GO" id="GO:0009099">
    <property type="term" value="P:L-valine biosynthetic process"/>
    <property type="evidence" value="ECO:0007669"/>
    <property type="project" value="TreeGrafter"/>
</dbReference>
<dbReference type="Gene3D" id="3.40.50.970">
    <property type="match status" value="2"/>
</dbReference>
<reference evidence="7" key="1">
    <citation type="submission" date="2023-01" db="EMBL/GenBank/DDBJ databases">
        <title>Biogeochemical cycle of methane in antarctic sediments.</title>
        <authorList>
            <person name="Roldan D.M."/>
            <person name="Menes R.J."/>
        </authorList>
    </citation>
    <scope>NUCLEOTIDE SEQUENCE [LARGE SCALE GENOMIC DNA]</scope>
    <source>
        <strain evidence="7">K-2018 MAG008</strain>
    </source>
</reference>
<dbReference type="PANTHER" id="PTHR18968">
    <property type="entry name" value="THIAMINE PYROPHOSPHATE ENZYMES"/>
    <property type="match status" value="1"/>
</dbReference>
<proteinExistence type="inferred from homology"/>
<dbReference type="GO" id="GO:0030976">
    <property type="term" value="F:thiamine pyrophosphate binding"/>
    <property type="evidence" value="ECO:0007669"/>
    <property type="project" value="InterPro"/>
</dbReference>
<dbReference type="InterPro" id="IPR011766">
    <property type="entry name" value="TPP_enzyme_TPP-bd"/>
</dbReference>
<evidence type="ECO:0000313" key="7">
    <source>
        <dbReference type="EMBL" id="MDI1232444.1"/>
    </source>
</evidence>
<sequence length="545" mass="58700">MRMTTERLPTHNGASLVVEWLQQRQIRLVFLVPGGQIAALLDALASTDQIQVIVANHELGAAYMADGYARATKKIAVCISIGGPGASNMLTAAITARMDNSRVLFITGNVPVDLQGIGAFQDGGSSACRDSALFSAALQHTANVTTAEELITQLNQAWDAILLHTAPAHLSIPKNILAQHSAFSCVISDQPHPDISAAKLHKVIAALNKVKKILIVVGQRLYTQESAQLLMLLAETYALPMVTTLGAKGVIAETFPFNLGNFGYGGNTCADAIVFTEKIDLLLILGTDLNERDTLGWDKRLNAPGRVLVRIDTVSTPASHPYQPDIEFITDSFSALVALINADKILQPLSDSAAYRMDWLNTLTANKPVKETPIVSFSNPAIPLISLIQTLQQRLPDDSILVADAGMHRKLSGRYWQVKQSNTFFNPATTAPMGWGLAAAIGIQLANKQQQVVAITGDGCMRMHGMELATAARYQIPVLFIICNNAAYAATASYLQPKNYSMVQLPTIDWVGFAAAIGINGIKVDRQSDLELAIKPAILIMTLIA</sequence>